<organism evidence="2 4">
    <name type="scientific">Corynebacterium singulare</name>
    <dbReference type="NCBI Taxonomy" id="161899"/>
    <lineage>
        <taxon>Bacteria</taxon>
        <taxon>Bacillati</taxon>
        <taxon>Actinomycetota</taxon>
        <taxon>Actinomycetes</taxon>
        <taxon>Mycobacteriales</taxon>
        <taxon>Corynebacteriaceae</taxon>
        <taxon>Corynebacterium</taxon>
    </lineage>
</organism>
<dbReference type="EMBL" id="CP010827">
    <property type="protein sequence ID" value="AJI77682.1"/>
    <property type="molecule type" value="Genomic_DNA"/>
</dbReference>
<dbReference type="CDD" id="cd00158">
    <property type="entry name" value="RHOD"/>
    <property type="match status" value="1"/>
</dbReference>
<name>A0A0B6EME7_9CORY</name>
<reference evidence="2 4" key="1">
    <citation type="journal article" date="2015" name="Genome Announc.">
        <title>Complete Genome Sequence and Annotation of Corynebacterium singulare DSM 44357, Isolated from a Human Semen Specimen.</title>
        <authorList>
            <person name="Merten M."/>
            <person name="Brinkrolf K."/>
            <person name="Albersmeier A."/>
            <person name="Kutter Y."/>
            <person name="Ruckert C."/>
            <person name="Tauch A."/>
        </authorList>
    </citation>
    <scope>NUCLEOTIDE SEQUENCE [LARGE SCALE GENOMIC DNA]</scope>
    <source>
        <strain evidence="2">IBS B52218</strain>
    </source>
</reference>
<dbReference type="AlphaFoldDB" id="A0A0B6EME7"/>
<dbReference type="InterPro" id="IPR036873">
    <property type="entry name" value="Rhodanese-like_dom_sf"/>
</dbReference>
<evidence type="ECO:0000313" key="4">
    <source>
        <dbReference type="Proteomes" id="UP000031890"/>
    </source>
</evidence>
<dbReference type="Proteomes" id="UP001521911">
    <property type="component" value="Unassembled WGS sequence"/>
</dbReference>
<feature type="domain" description="Rhodanese" evidence="1">
    <location>
        <begin position="15"/>
        <end position="49"/>
    </location>
</feature>
<evidence type="ECO:0000313" key="3">
    <source>
        <dbReference type="EMBL" id="MCG7277169.1"/>
    </source>
</evidence>
<dbReference type="OrthoDB" id="9811849at2"/>
<keyword evidence="5" id="KW-1185">Reference proteome</keyword>
<dbReference type="Gene3D" id="3.40.250.10">
    <property type="entry name" value="Rhodanese-like domain"/>
    <property type="match status" value="1"/>
</dbReference>
<evidence type="ECO:0000313" key="2">
    <source>
        <dbReference type="EMBL" id="AJI77682.1"/>
    </source>
</evidence>
<reference evidence="3 5" key="2">
    <citation type="submission" date="2022-02" db="EMBL/GenBank/DDBJ databases">
        <title>Uncovering new skin microbiome diversity through culturing and metagenomics.</title>
        <authorList>
            <person name="Conlan S."/>
            <person name="Deming C."/>
            <person name="Nisc Comparative Sequencing Program N."/>
            <person name="Segre J.A."/>
        </authorList>
    </citation>
    <scope>NUCLEOTIDE SEQUENCE [LARGE SCALE GENOMIC DNA]</scope>
    <source>
        <strain evidence="3 5">ACRQV</strain>
    </source>
</reference>
<gene>
    <name evidence="2" type="ORF">CSING_00570</name>
    <name evidence="3" type="ORF">MHK08_11935</name>
</gene>
<accession>A0A0B6EME7</accession>
<dbReference type="Proteomes" id="UP000031890">
    <property type="component" value="Chromosome"/>
</dbReference>
<protein>
    <recommendedName>
        <fullName evidence="1">Rhodanese domain-containing protein</fullName>
    </recommendedName>
</protein>
<dbReference type="SUPFAM" id="SSF52821">
    <property type="entry name" value="Rhodanese/Cell cycle control phosphatase"/>
    <property type="match status" value="1"/>
</dbReference>
<evidence type="ECO:0000259" key="1">
    <source>
        <dbReference type="PROSITE" id="PS50206"/>
    </source>
</evidence>
<dbReference type="HOGENOM" id="CLU_2952617_0_0_11"/>
<sequence>MRYSVTAAGVTIFYSAQAVDALRARGFSNVYSLRGGITAWQEHISELESEAEAARRDIL</sequence>
<dbReference type="KEGG" id="csx:CSING_00570"/>
<evidence type="ECO:0000313" key="5">
    <source>
        <dbReference type="Proteomes" id="UP001521911"/>
    </source>
</evidence>
<dbReference type="RefSeq" id="WP_042528786.1">
    <property type="nucleotide sequence ID" value="NZ_CP010827.1"/>
</dbReference>
<dbReference type="EMBL" id="JAKRDF010000021">
    <property type="protein sequence ID" value="MCG7277169.1"/>
    <property type="molecule type" value="Genomic_DNA"/>
</dbReference>
<dbReference type="InterPro" id="IPR001763">
    <property type="entry name" value="Rhodanese-like_dom"/>
</dbReference>
<dbReference type="PROSITE" id="PS50206">
    <property type="entry name" value="RHODANESE_3"/>
    <property type="match status" value="1"/>
</dbReference>
<proteinExistence type="predicted"/>
<dbReference type="STRING" id="161899.CSING_00570"/>